<dbReference type="Pfam" id="PF01221">
    <property type="entry name" value="Dynein_light"/>
    <property type="match status" value="1"/>
</dbReference>
<gene>
    <name evidence="2" type="ORF">TcWFU_009926</name>
</gene>
<dbReference type="SUPFAM" id="SSF54648">
    <property type="entry name" value="DLC"/>
    <property type="match status" value="1"/>
</dbReference>
<reference evidence="2 3" key="1">
    <citation type="journal article" date="2022" name="Front. Cell. Infect. Microbiol.">
        <title>The Genomes of Two Strains of Taenia crassiceps the Animal Model for the Study of Human Cysticercosis.</title>
        <authorList>
            <person name="Bobes R.J."/>
            <person name="Estrada K."/>
            <person name="Rios-Valencia D.G."/>
            <person name="Calderon-Gallegos A."/>
            <person name="de la Torre P."/>
            <person name="Carrero J.C."/>
            <person name="Sanchez-Flores A."/>
            <person name="Laclette J.P."/>
        </authorList>
    </citation>
    <scope>NUCLEOTIDE SEQUENCE [LARGE SCALE GENOMIC DNA]</scope>
    <source>
        <strain evidence="2">WFUcys</strain>
    </source>
</reference>
<keyword evidence="1" id="KW-0493">Microtubule</keyword>
<proteinExistence type="inferred from homology"/>
<dbReference type="PANTHER" id="PTHR11886:SF35">
    <property type="entry name" value="DYNEIN LIGHT CHAIN"/>
    <property type="match status" value="1"/>
</dbReference>
<dbReference type="EMBL" id="JAKROA010000002">
    <property type="protein sequence ID" value="KAL5110996.1"/>
    <property type="molecule type" value="Genomic_DNA"/>
</dbReference>
<dbReference type="PANTHER" id="PTHR11886">
    <property type="entry name" value="DYNEIN LIGHT CHAIN"/>
    <property type="match status" value="1"/>
</dbReference>
<dbReference type="InterPro" id="IPR001372">
    <property type="entry name" value="Dynein_light_chain_typ-1/2"/>
</dbReference>
<evidence type="ECO:0000313" key="2">
    <source>
        <dbReference type="EMBL" id="KAL5110996.1"/>
    </source>
</evidence>
<comment type="subcellular location">
    <subcellularLocation>
        <location evidence="1">Cytoplasm</location>
        <location evidence="1">Cytoskeleton</location>
    </subcellularLocation>
</comment>
<comment type="similarity">
    <text evidence="1">Belongs to the dynein light chain family.</text>
</comment>
<dbReference type="InterPro" id="IPR037177">
    <property type="entry name" value="DLC_sf"/>
</dbReference>
<keyword evidence="1" id="KW-0963">Cytoplasm</keyword>
<dbReference type="SMART" id="SM01375">
    <property type="entry name" value="Dynein_light"/>
    <property type="match status" value="1"/>
</dbReference>
<name>A0ABR4QN49_9CEST</name>
<organism evidence="2 3">
    <name type="scientific">Taenia crassiceps</name>
    <dbReference type="NCBI Taxonomy" id="6207"/>
    <lineage>
        <taxon>Eukaryota</taxon>
        <taxon>Metazoa</taxon>
        <taxon>Spiralia</taxon>
        <taxon>Lophotrochozoa</taxon>
        <taxon>Platyhelminthes</taxon>
        <taxon>Cestoda</taxon>
        <taxon>Eucestoda</taxon>
        <taxon>Cyclophyllidea</taxon>
        <taxon>Taeniidae</taxon>
        <taxon>Taenia</taxon>
    </lineage>
</organism>
<evidence type="ECO:0000256" key="1">
    <source>
        <dbReference type="RuleBase" id="RU365010"/>
    </source>
</evidence>
<dbReference type="Proteomes" id="UP001651158">
    <property type="component" value="Unassembled WGS sequence"/>
</dbReference>
<accession>A0ABR4QN49</accession>
<dbReference type="Gene3D" id="3.30.740.10">
    <property type="entry name" value="Protein Inhibitor Of Neuronal Nitric Oxide Synthase"/>
    <property type="match status" value="1"/>
</dbReference>
<sequence>MAFGDVRQHRTGSSGIKRSPTRVLIQVTDMSEELQLLAVNTASDALESCRKPKDIAGFIKKAFDEQLYPEWMCVVGQAFGRCDLTPSQDMILQAMTKAYLPSVIPFCEVKRHCVKLQVAEEQKEPNCSGQQGCESVLQASPPDSVAKVLRGGV</sequence>
<keyword evidence="1" id="KW-0243">Dynein</keyword>
<keyword evidence="1" id="KW-0505">Motor protein</keyword>
<protein>
    <recommendedName>
        <fullName evidence="1">Dynein light chain</fullName>
    </recommendedName>
</protein>
<comment type="caution">
    <text evidence="2">The sequence shown here is derived from an EMBL/GenBank/DDBJ whole genome shotgun (WGS) entry which is preliminary data.</text>
</comment>
<keyword evidence="3" id="KW-1185">Reference proteome</keyword>
<evidence type="ECO:0000313" key="3">
    <source>
        <dbReference type="Proteomes" id="UP001651158"/>
    </source>
</evidence>
<keyword evidence="1" id="KW-0206">Cytoskeleton</keyword>